<name>A0A183LXC8_9TREM</name>
<proteinExistence type="predicted"/>
<dbReference type="AlphaFoldDB" id="A0A183LXC8"/>
<accession>A0A183LXC8</accession>
<keyword evidence="2" id="KW-1185">Reference proteome</keyword>
<sequence length="145" mass="16985">MNVLELHRQQYLVYQLLREVAEYSQNTKDEEQQFSARKAKNHIEPSDDSQLQKVFEIILSQITPFEFSNPITLDGETLEDVEYFTYLGSIIDEQGGSDADVNVKDWKSKSRIPTIEEHMELKITLNQYQSQNHQYHRQGSSTVWS</sequence>
<protein>
    <submittedName>
        <fullName evidence="1">Uncharacterized protein</fullName>
    </submittedName>
</protein>
<organism evidence="1 2">
    <name type="scientific">Schistosoma margrebowiei</name>
    <dbReference type="NCBI Taxonomy" id="48269"/>
    <lineage>
        <taxon>Eukaryota</taxon>
        <taxon>Metazoa</taxon>
        <taxon>Spiralia</taxon>
        <taxon>Lophotrochozoa</taxon>
        <taxon>Platyhelminthes</taxon>
        <taxon>Trematoda</taxon>
        <taxon>Digenea</taxon>
        <taxon>Strigeidida</taxon>
        <taxon>Schistosomatoidea</taxon>
        <taxon>Schistosomatidae</taxon>
        <taxon>Schistosoma</taxon>
    </lineage>
</organism>
<gene>
    <name evidence="1" type="ORF">SMRZ_LOCUS8453</name>
</gene>
<dbReference type="EMBL" id="UZAI01003674">
    <property type="protein sequence ID" value="VDO81513.1"/>
    <property type="molecule type" value="Genomic_DNA"/>
</dbReference>
<reference evidence="1 2" key="1">
    <citation type="submission" date="2018-11" db="EMBL/GenBank/DDBJ databases">
        <authorList>
            <consortium name="Pathogen Informatics"/>
        </authorList>
    </citation>
    <scope>NUCLEOTIDE SEQUENCE [LARGE SCALE GENOMIC DNA]</scope>
    <source>
        <strain evidence="1 2">Zambia</strain>
    </source>
</reference>
<evidence type="ECO:0000313" key="1">
    <source>
        <dbReference type="EMBL" id="VDO81513.1"/>
    </source>
</evidence>
<evidence type="ECO:0000313" key="2">
    <source>
        <dbReference type="Proteomes" id="UP000277204"/>
    </source>
</evidence>
<dbReference type="Proteomes" id="UP000277204">
    <property type="component" value="Unassembled WGS sequence"/>
</dbReference>